<reference evidence="6" key="1">
    <citation type="submission" date="2021-02" db="EMBL/GenBank/DDBJ databases">
        <authorList>
            <person name="Nowell W R."/>
        </authorList>
    </citation>
    <scope>NUCLEOTIDE SEQUENCE</scope>
</reference>
<feature type="region of interest" description="Disordered" evidence="4">
    <location>
        <begin position="350"/>
        <end position="406"/>
    </location>
</feature>
<dbReference type="GO" id="GO:0016477">
    <property type="term" value="P:cell migration"/>
    <property type="evidence" value="ECO:0007669"/>
    <property type="project" value="TreeGrafter"/>
</dbReference>
<dbReference type="InterPro" id="IPR036028">
    <property type="entry name" value="SH3-like_dom_sf"/>
</dbReference>
<dbReference type="CDD" id="cd11875">
    <property type="entry name" value="SH3_CD2AP-like_3"/>
    <property type="match status" value="1"/>
</dbReference>
<dbReference type="InterPro" id="IPR050384">
    <property type="entry name" value="Endophilin_SH3RF"/>
</dbReference>
<feature type="compositionally biased region" description="Basic residues" evidence="4">
    <location>
        <begin position="286"/>
        <end position="295"/>
    </location>
</feature>
<evidence type="ECO:0000313" key="7">
    <source>
        <dbReference type="Proteomes" id="UP000663874"/>
    </source>
</evidence>
<dbReference type="PRINTS" id="PR00452">
    <property type="entry name" value="SH3DOMAIN"/>
</dbReference>
<name>A0A819D016_9BILA</name>
<dbReference type="FunFam" id="2.30.30.40:FF:000072">
    <property type="entry name" value="Unconventional Myosin IB"/>
    <property type="match status" value="1"/>
</dbReference>
<dbReference type="GO" id="GO:0007015">
    <property type="term" value="P:actin filament organization"/>
    <property type="evidence" value="ECO:0007669"/>
    <property type="project" value="TreeGrafter"/>
</dbReference>
<evidence type="ECO:0000256" key="2">
    <source>
        <dbReference type="PROSITE-ProRule" id="PRU00192"/>
    </source>
</evidence>
<dbReference type="InterPro" id="IPR001452">
    <property type="entry name" value="SH3_domain"/>
</dbReference>
<evidence type="ECO:0000256" key="4">
    <source>
        <dbReference type="SAM" id="MobiDB-lite"/>
    </source>
</evidence>
<dbReference type="Pfam" id="PF00018">
    <property type="entry name" value="SH3_1"/>
    <property type="match status" value="1"/>
</dbReference>
<evidence type="ECO:0000256" key="3">
    <source>
        <dbReference type="SAM" id="Coils"/>
    </source>
</evidence>
<feature type="domain" description="SH3" evidence="5">
    <location>
        <begin position="208"/>
        <end position="269"/>
    </location>
</feature>
<dbReference type="Proteomes" id="UP000663874">
    <property type="component" value="Unassembled WGS sequence"/>
</dbReference>
<dbReference type="PROSITE" id="PS50002">
    <property type="entry name" value="SH3"/>
    <property type="match status" value="3"/>
</dbReference>
<sequence length="504" mass="57630">MQLAKHNRDLRFSSFERGDKSISNLSNVGTYIVNYDYIAKSSDELTIRKGDIITDVLSSEDGWLKGECQGKIGFFPDNYVTLINKEQTKNRTFIPISTGNKDEIIRKRSFINNQIPSQNSTSFQVRAVYTYLPIHDDELSIKPNDIINVTRLIEKGWYEGILDGKRGLFPSNYVIRINENKTRINQAIKQKSINGHSTSVTDGLTKKTSLIKARVLYDYKAEAKDELTLTTNDIVTILDKNLDDEGWWKGELNGQIGVFPDNYVEEISEFTDLKHRPNTPEIGAKHPSKTLAKRKSTNDDSSHNLSNELHHTTKSTSINIEEEDNLSRNHNNQIKNLDSQEKFNNIDKQTSMLPNRPQLSIARKNENGISKTTGSLDETNRSQSIDNGHKIHTPTPPSHQREPGQLESPRYVNRSFSLTNTNNSTLINTNELKNSLDGNITTLEQLKKDLIQLKLTMDEMKLKFTNQIQDLIHELDEEKKARATLQIEIERLQKFFQKSSRIIN</sequence>
<organism evidence="6 7">
    <name type="scientific">Rotaria sordida</name>
    <dbReference type="NCBI Taxonomy" id="392033"/>
    <lineage>
        <taxon>Eukaryota</taxon>
        <taxon>Metazoa</taxon>
        <taxon>Spiralia</taxon>
        <taxon>Gnathifera</taxon>
        <taxon>Rotifera</taxon>
        <taxon>Eurotatoria</taxon>
        <taxon>Bdelloidea</taxon>
        <taxon>Philodinida</taxon>
        <taxon>Philodinidae</taxon>
        <taxon>Rotaria</taxon>
    </lineage>
</organism>
<proteinExistence type="predicted"/>
<evidence type="ECO:0000313" key="6">
    <source>
        <dbReference type="EMBL" id="CAF3828886.1"/>
    </source>
</evidence>
<evidence type="ECO:0000259" key="5">
    <source>
        <dbReference type="PROSITE" id="PS50002"/>
    </source>
</evidence>
<feature type="region of interest" description="Disordered" evidence="4">
    <location>
        <begin position="275"/>
        <end position="328"/>
    </location>
</feature>
<feature type="compositionally biased region" description="Polar residues" evidence="4">
    <location>
        <begin position="367"/>
        <end position="386"/>
    </location>
</feature>
<dbReference type="SUPFAM" id="SSF50044">
    <property type="entry name" value="SH3-domain"/>
    <property type="match status" value="3"/>
</dbReference>
<accession>A0A819D016</accession>
<gene>
    <name evidence="6" type="ORF">FNK824_LOCUS16625</name>
</gene>
<protein>
    <recommendedName>
        <fullName evidence="5">SH3 domain-containing protein</fullName>
    </recommendedName>
</protein>
<comment type="caution">
    <text evidence="6">The sequence shown here is derived from an EMBL/GenBank/DDBJ whole genome shotgun (WGS) entry which is preliminary data.</text>
</comment>
<dbReference type="Gene3D" id="2.30.30.40">
    <property type="entry name" value="SH3 Domains"/>
    <property type="match status" value="3"/>
</dbReference>
<keyword evidence="1 2" id="KW-0728">SH3 domain</keyword>
<feature type="domain" description="SH3" evidence="5">
    <location>
        <begin position="26"/>
        <end position="85"/>
    </location>
</feature>
<dbReference type="AlphaFoldDB" id="A0A819D016"/>
<dbReference type="PRINTS" id="PR00499">
    <property type="entry name" value="P67PHOX"/>
</dbReference>
<feature type="coiled-coil region" evidence="3">
    <location>
        <begin position="443"/>
        <end position="495"/>
    </location>
</feature>
<dbReference type="SMART" id="SM00326">
    <property type="entry name" value="SH3"/>
    <property type="match status" value="3"/>
</dbReference>
<dbReference type="Pfam" id="PF14604">
    <property type="entry name" value="SH3_9"/>
    <property type="match status" value="2"/>
</dbReference>
<dbReference type="PANTHER" id="PTHR14167">
    <property type="entry name" value="SH3 DOMAIN-CONTAINING"/>
    <property type="match status" value="1"/>
</dbReference>
<feature type="domain" description="SH3" evidence="5">
    <location>
        <begin position="120"/>
        <end position="179"/>
    </location>
</feature>
<keyword evidence="3" id="KW-0175">Coiled coil</keyword>
<dbReference type="EMBL" id="CAJOBE010002537">
    <property type="protein sequence ID" value="CAF3828886.1"/>
    <property type="molecule type" value="Genomic_DNA"/>
</dbReference>
<dbReference type="PANTHER" id="PTHR14167:SF92">
    <property type="entry name" value="CIN85 AND CD2AP RELATED, ISOFORM J"/>
    <property type="match status" value="1"/>
</dbReference>
<evidence type="ECO:0000256" key="1">
    <source>
        <dbReference type="ARBA" id="ARBA00022443"/>
    </source>
</evidence>